<name>A0ABV7RSM4_9GAMM</name>
<dbReference type="InterPro" id="IPR017850">
    <property type="entry name" value="Alkaline_phosphatase_core_sf"/>
</dbReference>
<gene>
    <name evidence="2" type="ORF">ACFOLC_11650</name>
</gene>
<dbReference type="InterPro" id="IPR002591">
    <property type="entry name" value="Phosphodiest/P_Trfase"/>
</dbReference>
<keyword evidence="1" id="KW-0732">Signal</keyword>
<dbReference type="Proteomes" id="UP001595740">
    <property type="component" value="Unassembled WGS sequence"/>
</dbReference>
<evidence type="ECO:0000256" key="1">
    <source>
        <dbReference type="SAM" id="SignalP"/>
    </source>
</evidence>
<evidence type="ECO:0000313" key="2">
    <source>
        <dbReference type="EMBL" id="MFC3551662.1"/>
    </source>
</evidence>
<feature type="signal peptide" evidence="1">
    <location>
        <begin position="1"/>
        <end position="28"/>
    </location>
</feature>
<protein>
    <submittedName>
        <fullName evidence="2">Alkaline phosphatase family protein</fullName>
    </submittedName>
</protein>
<accession>A0ABV7RSM4</accession>
<reference evidence="3" key="1">
    <citation type="journal article" date="2019" name="Int. J. Syst. Evol. Microbiol.">
        <title>The Global Catalogue of Microorganisms (GCM) 10K type strain sequencing project: providing services to taxonomists for standard genome sequencing and annotation.</title>
        <authorList>
            <consortium name="The Broad Institute Genomics Platform"/>
            <consortium name="The Broad Institute Genome Sequencing Center for Infectious Disease"/>
            <person name="Wu L."/>
            <person name="Ma J."/>
        </authorList>
    </citation>
    <scope>NUCLEOTIDE SEQUENCE [LARGE SCALE GENOMIC DNA]</scope>
    <source>
        <strain evidence="3">KCTC 42875</strain>
    </source>
</reference>
<dbReference type="Gene3D" id="3.40.720.10">
    <property type="entry name" value="Alkaline Phosphatase, subunit A"/>
    <property type="match status" value="1"/>
</dbReference>
<proteinExistence type="predicted"/>
<dbReference type="SUPFAM" id="SSF53649">
    <property type="entry name" value="Alkaline phosphatase-like"/>
    <property type="match status" value="1"/>
</dbReference>
<sequence>MSRLHRLGSTSLLLLASVLLALAAPALARQVHESGRAVLMISIDGLHPSYVLDADRFGARVPVLREFVRNGAYAQRVTNVTPTVTYPNHTALVTGVSPQEHGIYTNTVFDPLGLEQGAWNWYGAQIKAPTLWEAAKAKGMTTAAVLWPVSVGHPAIDYNVPEYWRNKRPYDQFLMESVSTPRGFLESVEQRTGHPYYAGPDGLALDDKSTEVTIAMIEQAKPRLLTLHLVALDGAQHEHGPLNEHSLPVLEKIDTMVGRIVQAQRKAYPDSTIVIASDHGFHPVNHLLHLNAALADAGLIELTEGPAPKVKSWKAYAWNSGGSASVVLQDPKDAATRAHVDRILTALAADPANGISTVLRGEEAVALGALPQASFLVDCRSGFATGGALTGKVVTPTATTTGTHGYLNTHPEMSSAFFVTGPGIKAGKNLGHIDIRNIAPTLAGELGVALPTARQAALPLRD</sequence>
<comment type="caution">
    <text evidence="2">The sequence shown here is derived from an EMBL/GenBank/DDBJ whole genome shotgun (WGS) entry which is preliminary data.</text>
</comment>
<dbReference type="Pfam" id="PF01663">
    <property type="entry name" value="Phosphodiest"/>
    <property type="match status" value="1"/>
</dbReference>
<dbReference type="PANTHER" id="PTHR10151">
    <property type="entry name" value="ECTONUCLEOTIDE PYROPHOSPHATASE/PHOSPHODIESTERASE"/>
    <property type="match status" value="1"/>
</dbReference>
<keyword evidence="3" id="KW-1185">Reference proteome</keyword>
<dbReference type="EMBL" id="JBHRXK010000005">
    <property type="protein sequence ID" value="MFC3551662.1"/>
    <property type="molecule type" value="Genomic_DNA"/>
</dbReference>
<dbReference type="CDD" id="cd16018">
    <property type="entry name" value="Enpp"/>
    <property type="match status" value="1"/>
</dbReference>
<dbReference type="RefSeq" id="WP_386759434.1">
    <property type="nucleotide sequence ID" value="NZ_JBHRXK010000005.1"/>
</dbReference>
<organism evidence="2 3">
    <name type="scientific">Lysobacter cavernae</name>
    <dbReference type="NCBI Taxonomy" id="1685901"/>
    <lineage>
        <taxon>Bacteria</taxon>
        <taxon>Pseudomonadati</taxon>
        <taxon>Pseudomonadota</taxon>
        <taxon>Gammaproteobacteria</taxon>
        <taxon>Lysobacterales</taxon>
        <taxon>Lysobacteraceae</taxon>
        <taxon>Lysobacter</taxon>
    </lineage>
</organism>
<evidence type="ECO:0000313" key="3">
    <source>
        <dbReference type="Proteomes" id="UP001595740"/>
    </source>
</evidence>
<feature type="chain" id="PRO_5045337333" evidence="1">
    <location>
        <begin position="29"/>
        <end position="462"/>
    </location>
</feature>
<dbReference type="PANTHER" id="PTHR10151:SF120">
    <property type="entry name" value="BIS(5'-ADENOSYL)-TRIPHOSPHATASE"/>
    <property type="match status" value="1"/>
</dbReference>